<organism evidence="1 2">
    <name type="scientific">Solanum commersonii</name>
    <name type="common">Commerson's wild potato</name>
    <name type="synonym">Commerson's nightshade</name>
    <dbReference type="NCBI Taxonomy" id="4109"/>
    <lineage>
        <taxon>Eukaryota</taxon>
        <taxon>Viridiplantae</taxon>
        <taxon>Streptophyta</taxon>
        <taxon>Embryophyta</taxon>
        <taxon>Tracheophyta</taxon>
        <taxon>Spermatophyta</taxon>
        <taxon>Magnoliopsida</taxon>
        <taxon>eudicotyledons</taxon>
        <taxon>Gunneridae</taxon>
        <taxon>Pentapetalae</taxon>
        <taxon>asterids</taxon>
        <taxon>lamiids</taxon>
        <taxon>Solanales</taxon>
        <taxon>Solanaceae</taxon>
        <taxon>Solanoideae</taxon>
        <taxon>Solaneae</taxon>
        <taxon>Solanum</taxon>
    </lineage>
</organism>
<sequence length="103" mass="12168">MHYETDEGLKPEFIDGDKDFIEHTMTLIFSRIMDWLVMVHLYRNGFKPRYFVWIDHGERDGLNGKRNGAHSLCTGSFQEDSCEEETNESDLDVGWRKRPNELL</sequence>
<gene>
    <name evidence="1" type="ORF">H5410_051996</name>
</gene>
<proteinExistence type="predicted"/>
<accession>A0A9J5WZN7</accession>
<comment type="caution">
    <text evidence="1">The sequence shown here is derived from an EMBL/GenBank/DDBJ whole genome shotgun (WGS) entry which is preliminary data.</text>
</comment>
<protein>
    <submittedName>
        <fullName evidence="1">Uncharacterized protein</fullName>
    </submittedName>
</protein>
<dbReference type="EMBL" id="JACXVP010000010">
    <property type="protein sequence ID" value="KAG5581369.1"/>
    <property type="molecule type" value="Genomic_DNA"/>
</dbReference>
<reference evidence="1 2" key="1">
    <citation type="submission" date="2020-09" db="EMBL/GenBank/DDBJ databases">
        <title>De no assembly of potato wild relative species, Solanum commersonii.</title>
        <authorList>
            <person name="Cho K."/>
        </authorList>
    </citation>
    <scope>NUCLEOTIDE SEQUENCE [LARGE SCALE GENOMIC DNA]</scope>
    <source>
        <strain evidence="1">LZ3.2</strain>
        <tissue evidence="1">Leaf</tissue>
    </source>
</reference>
<keyword evidence="2" id="KW-1185">Reference proteome</keyword>
<name>A0A9J5WZN7_SOLCO</name>
<dbReference type="Proteomes" id="UP000824120">
    <property type="component" value="Chromosome 10"/>
</dbReference>
<dbReference type="AlphaFoldDB" id="A0A9J5WZN7"/>
<evidence type="ECO:0000313" key="2">
    <source>
        <dbReference type="Proteomes" id="UP000824120"/>
    </source>
</evidence>
<evidence type="ECO:0000313" key="1">
    <source>
        <dbReference type="EMBL" id="KAG5581369.1"/>
    </source>
</evidence>